<dbReference type="NCBIfam" id="TIGR00090">
    <property type="entry name" value="rsfS_iojap_ybeB"/>
    <property type="match status" value="1"/>
</dbReference>
<evidence type="ECO:0000256" key="5">
    <source>
        <dbReference type="ARBA" id="ARBA00073331"/>
    </source>
</evidence>
<dbReference type="FunFam" id="3.30.460.10:FF:000018">
    <property type="entry name" value="Mitochondrial assembly of ribosomal large subunit 1"/>
    <property type="match status" value="1"/>
</dbReference>
<dbReference type="HAMAP" id="MF_01477">
    <property type="entry name" value="Iojap_RsfS"/>
    <property type="match status" value="1"/>
</dbReference>
<dbReference type="CTD" id="115416"/>
<dbReference type="KEGG" id="muo:115460120"/>
<dbReference type="GO" id="GO:0017148">
    <property type="term" value="P:negative regulation of translation"/>
    <property type="evidence" value="ECO:0007669"/>
    <property type="project" value="TreeGrafter"/>
</dbReference>
<accession>A0A6P7X5I6</accession>
<dbReference type="InterPro" id="IPR004394">
    <property type="entry name" value="Iojap/RsfS/C7orf30"/>
</dbReference>
<comment type="similarity">
    <text evidence="2">Belongs to the Iojap/RsfS family.</text>
</comment>
<evidence type="ECO:0000256" key="3">
    <source>
        <dbReference type="ARBA" id="ARBA00023128"/>
    </source>
</evidence>
<sequence>MALVLGVWSVRSPVVRLLRSPVWRRFPRPCCRAGYNANSSQTRALVETGGVQSLSPELSGSLGDESEPRQAPTGALLSSFNIDILVALLRQENGRDICVVRLPPEMKYTDYFVIVSASSTRHLQAMTQYVLKMYKYMKKTEEPQIQLEGREAEDWQCLDFGNIVVHFMLPETRELYELEKLWTLRSYDDQLTQLETKPLPLDFIYGVATPEL</sequence>
<dbReference type="Gene3D" id="3.30.460.10">
    <property type="entry name" value="Beta Polymerase, domain 2"/>
    <property type="match status" value="1"/>
</dbReference>
<dbReference type="PANTHER" id="PTHR21043:SF0">
    <property type="entry name" value="MITOCHONDRIAL ASSEMBLY OF RIBOSOMAL LARGE SUBUNIT PROTEIN 1"/>
    <property type="match status" value="1"/>
</dbReference>
<dbReference type="PANTHER" id="PTHR21043">
    <property type="entry name" value="IOJAP SUPERFAMILY ORTHOLOG"/>
    <property type="match status" value="1"/>
</dbReference>
<evidence type="ECO:0000256" key="2">
    <source>
        <dbReference type="ARBA" id="ARBA00010574"/>
    </source>
</evidence>
<keyword evidence="3" id="KW-0496">Mitochondrion</keyword>
<dbReference type="SUPFAM" id="SSF81301">
    <property type="entry name" value="Nucleotidyltransferase"/>
    <property type="match status" value="1"/>
</dbReference>
<keyword evidence="6" id="KW-1185">Reference proteome</keyword>
<dbReference type="RefSeq" id="XP_030045825.1">
    <property type="nucleotide sequence ID" value="XM_030189965.1"/>
</dbReference>
<dbReference type="GO" id="GO:0005739">
    <property type="term" value="C:mitochondrion"/>
    <property type="evidence" value="ECO:0007669"/>
    <property type="project" value="UniProtKB-SubCell"/>
</dbReference>
<dbReference type="FunCoup" id="A0A6P7X5I6">
    <property type="interactions" value="1354"/>
</dbReference>
<dbReference type="InParanoid" id="A0A6P7X5I6"/>
<dbReference type="Proteomes" id="UP000515156">
    <property type="component" value="Chromosome 1"/>
</dbReference>
<organism evidence="6 7">
    <name type="scientific">Microcaecilia unicolor</name>
    <dbReference type="NCBI Taxonomy" id="1415580"/>
    <lineage>
        <taxon>Eukaryota</taxon>
        <taxon>Metazoa</taxon>
        <taxon>Chordata</taxon>
        <taxon>Craniata</taxon>
        <taxon>Vertebrata</taxon>
        <taxon>Euteleostomi</taxon>
        <taxon>Amphibia</taxon>
        <taxon>Gymnophiona</taxon>
        <taxon>Siphonopidae</taxon>
        <taxon>Microcaecilia</taxon>
    </lineage>
</organism>
<protein>
    <recommendedName>
        <fullName evidence="5">Mitochondrial assembly of ribosomal large subunit protein 1</fullName>
    </recommendedName>
</protein>
<dbReference type="GO" id="GO:0090071">
    <property type="term" value="P:negative regulation of ribosome biogenesis"/>
    <property type="evidence" value="ECO:0007669"/>
    <property type="project" value="TreeGrafter"/>
</dbReference>
<proteinExistence type="inferred from homology"/>
<dbReference type="Pfam" id="PF02410">
    <property type="entry name" value="RsfS"/>
    <property type="match status" value="1"/>
</dbReference>
<gene>
    <name evidence="7" type="primary">MALSU1</name>
</gene>
<dbReference type="AlphaFoldDB" id="A0A6P7X5I6"/>
<dbReference type="GeneID" id="115460120"/>
<dbReference type="InterPro" id="IPR043519">
    <property type="entry name" value="NT_sf"/>
</dbReference>
<dbReference type="GO" id="GO:0043023">
    <property type="term" value="F:ribosomal large subunit binding"/>
    <property type="evidence" value="ECO:0007669"/>
    <property type="project" value="TreeGrafter"/>
</dbReference>
<evidence type="ECO:0000256" key="4">
    <source>
        <dbReference type="ARBA" id="ARBA00053669"/>
    </source>
</evidence>
<dbReference type="OrthoDB" id="21330at2759"/>
<comment type="function">
    <text evidence="4">Required for normal mitochondrial ribosome function and mitochondrial translation. May play a role in ribosome biogenesis by preventing premature association of the 28S and 39S ribosomal subunits. Interacts with mitochondrial ribosomal protein uL14m (MRPL14), probably blocking formation of intersubunit bridge B8, preventing association of the 28S and 39S ribosomal subunits. Addition to isolated mitochondrial ribosomal subunits partially inhibits translation, probably by interfering with the association of the 28S and 39S ribosomal subunits and the formation of functional ribosomes. May also participate in the assembly and/or regulation of the stability of the large subunit of the mitochondrial ribosome. May function as a ribosomal silencing factor.</text>
</comment>
<name>A0A6P7X5I6_9AMPH</name>
<evidence type="ECO:0000256" key="1">
    <source>
        <dbReference type="ARBA" id="ARBA00004173"/>
    </source>
</evidence>
<evidence type="ECO:0000313" key="6">
    <source>
        <dbReference type="Proteomes" id="UP000515156"/>
    </source>
</evidence>
<reference evidence="7" key="1">
    <citation type="submission" date="2025-08" db="UniProtKB">
        <authorList>
            <consortium name="RefSeq"/>
        </authorList>
    </citation>
    <scope>IDENTIFICATION</scope>
</reference>
<comment type="subcellular location">
    <subcellularLocation>
        <location evidence="1">Mitochondrion</location>
    </subcellularLocation>
</comment>
<evidence type="ECO:0000313" key="7">
    <source>
        <dbReference type="RefSeq" id="XP_030045825.1"/>
    </source>
</evidence>